<comment type="caution">
    <text evidence="3">The sequence shown here is derived from an EMBL/GenBank/DDBJ whole genome shotgun (WGS) entry which is preliminary data.</text>
</comment>
<dbReference type="InterPro" id="IPR036388">
    <property type="entry name" value="WH-like_DNA-bd_sf"/>
</dbReference>
<proteinExistence type="predicted"/>
<dbReference type="EMBL" id="AOMD01000021">
    <property type="protein sequence ID" value="EMA44794.1"/>
    <property type="molecule type" value="Genomic_DNA"/>
</dbReference>
<dbReference type="Gene3D" id="1.10.10.10">
    <property type="entry name" value="Winged helix-like DNA-binding domain superfamily/Winged helix DNA-binding domain"/>
    <property type="match status" value="1"/>
</dbReference>
<dbReference type="Proteomes" id="UP000011669">
    <property type="component" value="Unassembled WGS sequence"/>
</dbReference>
<dbReference type="OrthoDB" id="330490at2157"/>
<evidence type="ECO:0000313" key="3">
    <source>
        <dbReference type="EMBL" id="EMA44794.1"/>
    </source>
</evidence>
<dbReference type="InterPro" id="IPR013561">
    <property type="entry name" value="FilR1_middle_dom"/>
</dbReference>
<dbReference type="AlphaFoldDB" id="M0MJ86"/>
<feature type="domain" description="Methanogenesis regulatory protein FilR1 middle" evidence="1">
    <location>
        <begin position="123"/>
        <end position="253"/>
    </location>
</feature>
<gene>
    <name evidence="3" type="ORF">C449_09054</name>
</gene>
<dbReference type="RefSeq" id="WP_006077664.1">
    <property type="nucleotide sequence ID" value="NZ_AOMD01000021.1"/>
</dbReference>
<evidence type="ECO:0000313" key="4">
    <source>
        <dbReference type="Proteomes" id="UP000011669"/>
    </source>
</evidence>
<sequence length="264" mass="29064">MDTSLDNVEFLSRSVHRHAALEALIERPHDRADLRESIGASSSTIGRVLDDLEAKGWITRIEHHYEVTQVGKLVGGEFARLLETMEAVEQLQEVIDWLPTEQMEFDITTLQDAEITTSTQSNPFIPILRMATRLGTASHIQMLASSVIPPVLTAVRDAVIEEAQTFEAVIPAGLLDDVSAETGMTTQIQEILNSNQAAVLRSDDEISYTMAIADETLLIEGTDEQGIPRALIETENKSAVTWAESVYTSYRSDAERIGPSQVVA</sequence>
<keyword evidence="4" id="KW-1185">Reference proteome</keyword>
<dbReference type="InterPro" id="IPR036390">
    <property type="entry name" value="WH_DNA-bd_sf"/>
</dbReference>
<protein>
    <submittedName>
        <fullName evidence="3">Transcriptional regulator</fullName>
    </submittedName>
</protein>
<name>M0MJ86_9EURY</name>
<reference evidence="3 4" key="1">
    <citation type="journal article" date="2014" name="PLoS Genet.">
        <title>Phylogenetically driven sequencing of extremely halophilic archaea reveals strategies for static and dynamic osmo-response.</title>
        <authorList>
            <person name="Becker E.A."/>
            <person name="Seitzer P.M."/>
            <person name="Tritt A."/>
            <person name="Larsen D."/>
            <person name="Krusor M."/>
            <person name="Yao A.I."/>
            <person name="Wu D."/>
            <person name="Madern D."/>
            <person name="Eisen J.A."/>
            <person name="Darling A.E."/>
            <person name="Facciotti M.T."/>
        </authorList>
    </citation>
    <scope>NUCLEOTIDE SEQUENCE [LARGE SCALE GENOMIC DNA]</scope>
    <source>
        <strain evidence="3 4">DSM 5350</strain>
    </source>
</reference>
<dbReference type="InterPro" id="IPR057527">
    <property type="entry name" value="HVO_A0261-like_N"/>
</dbReference>
<dbReference type="SUPFAM" id="SSF46785">
    <property type="entry name" value="Winged helix' DNA-binding domain"/>
    <property type="match status" value="1"/>
</dbReference>
<dbReference type="InParanoid" id="M0MJ86"/>
<dbReference type="Pfam" id="PF25213">
    <property type="entry name" value="HVO_A0261_N"/>
    <property type="match status" value="1"/>
</dbReference>
<evidence type="ECO:0000259" key="1">
    <source>
        <dbReference type="Pfam" id="PF08350"/>
    </source>
</evidence>
<feature type="domain" description="HVO-A0261-like N-terminal" evidence="2">
    <location>
        <begin position="6"/>
        <end position="88"/>
    </location>
</feature>
<dbReference type="Pfam" id="PF08350">
    <property type="entry name" value="FilR1_middle"/>
    <property type="match status" value="1"/>
</dbReference>
<accession>M0MJ86</accession>
<organism evidence="3 4">
    <name type="scientific">Halococcus saccharolyticus DSM 5350</name>
    <dbReference type="NCBI Taxonomy" id="1227455"/>
    <lineage>
        <taxon>Archaea</taxon>
        <taxon>Methanobacteriati</taxon>
        <taxon>Methanobacteriota</taxon>
        <taxon>Stenosarchaea group</taxon>
        <taxon>Halobacteria</taxon>
        <taxon>Halobacteriales</taxon>
        <taxon>Halococcaceae</taxon>
        <taxon>Halococcus</taxon>
    </lineage>
</organism>
<evidence type="ECO:0000259" key="2">
    <source>
        <dbReference type="Pfam" id="PF25213"/>
    </source>
</evidence>